<keyword evidence="2" id="KW-0560">Oxidoreductase</keyword>
<feature type="domain" description="Gfo/Idh/MocA-like oxidoreductase N-terminal" evidence="3">
    <location>
        <begin position="4"/>
        <end position="123"/>
    </location>
</feature>
<dbReference type="Pfam" id="PF01408">
    <property type="entry name" value="GFO_IDH_MocA"/>
    <property type="match status" value="1"/>
</dbReference>
<evidence type="ECO:0000256" key="2">
    <source>
        <dbReference type="ARBA" id="ARBA00023002"/>
    </source>
</evidence>
<comment type="caution">
    <text evidence="5">The sequence shown here is derived from an EMBL/GenBank/DDBJ whole genome shotgun (WGS) entry which is preliminary data.</text>
</comment>
<dbReference type="RefSeq" id="WP_061568196.1">
    <property type="nucleotide sequence ID" value="NZ_LQYT01000016.1"/>
</dbReference>
<organism evidence="5 6">
    <name type="scientific">Caldibacillus debilis</name>
    <dbReference type="NCBI Taxonomy" id="301148"/>
    <lineage>
        <taxon>Bacteria</taxon>
        <taxon>Bacillati</taxon>
        <taxon>Bacillota</taxon>
        <taxon>Bacilli</taxon>
        <taxon>Bacillales</taxon>
        <taxon>Bacillaceae</taxon>
        <taxon>Caldibacillus</taxon>
    </lineage>
</organism>
<dbReference type="AlphaFoldDB" id="A0A150MCC2"/>
<dbReference type="OrthoDB" id="9815825at2"/>
<dbReference type="Pfam" id="PF22725">
    <property type="entry name" value="GFO_IDH_MocA_C3"/>
    <property type="match status" value="1"/>
</dbReference>
<dbReference type="SUPFAM" id="SSF55347">
    <property type="entry name" value="Glyceraldehyde-3-phosphate dehydrogenase-like, C-terminal domain"/>
    <property type="match status" value="1"/>
</dbReference>
<dbReference type="SUPFAM" id="SSF51735">
    <property type="entry name" value="NAD(P)-binding Rossmann-fold domains"/>
    <property type="match status" value="1"/>
</dbReference>
<dbReference type="Gene3D" id="3.30.360.10">
    <property type="entry name" value="Dihydrodipicolinate Reductase, domain 2"/>
    <property type="match status" value="1"/>
</dbReference>
<comment type="similarity">
    <text evidence="1">Belongs to the Gfo/Idh/MocA family.</text>
</comment>
<evidence type="ECO:0000259" key="3">
    <source>
        <dbReference type="Pfam" id="PF01408"/>
    </source>
</evidence>
<evidence type="ECO:0008006" key="7">
    <source>
        <dbReference type="Google" id="ProtNLM"/>
    </source>
</evidence>
<accession>A0A150MCC2</accession>
<dbReference type="PATRIC" id="fig|301148.3.peg.1029"/>
<feature type="domain" description="GFO/IDH/MocA-like oxidoreductase" evidence="4">
    <location>
        <begin position="132"/>
        <end position="249"/>
    </location>
</feature>
<dbReference type="InterPro" id="IPR055170">
    <property type="entry name" value="GFO_IDH_MocA-like_dom"/>
</dbReference>
<protein>
    <recommendedName>
        <fullName evidence="7">Gfo/Idh/MocA family oxidoreductase</fullName>
    </recommendedName>
</protein>
<dbReference type="GO" id="GO:0016491">
    <property type="term" value="F:oxidoreductase activity"/>
    <property type="evidence" value="ECO:0007669"/>
    <property type="project" value="UniProtKB-KW"/>
</dbReference>
<gene>
    <name evidence="5" type="ORF">B4135_1538</name>
</gene>
<dbReference type="Gene3D" id="3.40.50.720">
    <property type="entry name" value="NAD(P)-binding Rossmann-like Domain"/>
    <property type="match status" value="1"/>
</dbReference>
<dbReference type="PANTHER" id="PTHR22604:SF105">
    <property type="entry name" value="TRANS-1,2-DIHYDROBENZENE-1,2-DIOL DEHYDROGENASE"/>
    <property type="match status" value="1"/>
</dbReference>
<reference evidence="5 6" key="1">
    <citation type="submission" date="2016-01" db="EMBL/GenBank/DDBJ databases">
        <title>Draft Genome Sequences of Seven Thermophilic Sporeformers Isolated from Foods.</title>
        <authorList>
            <person name="Berendsen E.M."/>
            <person name="Wells-Bennik M.H."/>
            <person name="Krawcyk A.O."/>
            <person name="De Jong A."/>
            <person name="Holsappel S."/>
            <person name="Eijlander R.T."/>
            <person name="Kuipers O.P."/>
        </authorList>
    </citation>
    <scope>NUCLEOTIDE SEQUENCE [LARGE SCALE GENOMIC DNA]</scope>
    <source>
        <strain evidence="5 6">B4135</strain>
    </source>
</reference>
<evidence type="ECO:0000256" key="1">
    <source>
        <dbReference type="ARBA" id="ARBA00010928"/>
    </source>
</evidence>
<dbReference type="InterPro" id="IPR036291">
    <property type="entry name" value="NAD(P)-bd_dom_sf"/>
</dbReference>
<dbReference type="Proteomes" id="UP000075683">
    <property type="component" value="Unassembled WGS sequence"/>
</dbReference>
<proteinExistence type="inferred from homology"/>
<dbReference type="InterPro" id="IPR050984">
    <property type="entry name" value="Gfo/Idh/MocA_domain"/>
</dbReference>
<dbReference type="PANTHER" id="PTHR22604">
    <property type="entry name" value="OXIDOREDUCTASES"/>
    <property type="match status" value="1"/>
</dbReference>
<dbReference type="STRING" id="301148.B4135_1538"/>
<dbReference type="GO" id="GO:0000166">
    <property type="term" value="F:nucleotide binding"/>
    <property type="evidence" value="ECO:0007669"/>
    <property type="project" value="InterPro"/>
</dbReference>
<sequence>MKRVRWGIISTANIAETQIIPAILRASNAELTAIGSSNTKRREKIVSAFDIPKSYHHYDELLHDPDVDAVYIPLPNSLHKEWIMKAAQAGKHVLCEKPITLNAKDAQEVFDFCKRNDVLLMEGLMYQFHPQHQRVQEIIRSGEIGEIQLMKASFSFLLEEKEGNIRTDPKKGGGCIYDVGCYCIHAVRNILKAEPKELIAFADIDPEYGVDVSAWAFMRMDNGVKAIIDCSFEMDFREEYEIIGTKGTIKVPQAYRPDNNGGQGLIIINKNNDQRIERIYGDQYKLEIEHFSNAILNGTELAYDGANSVKNMRVIDACFESVKTGEKVSL</sequence>
<evidence type="ECO:0000313" key="5">
    <source>
        <dbReference type="EMBL" id="KYD21912.1"/>
    </source>
</evidence>
<dbReference type="EMBL" id="LQYT01000016">
    <property type="protein sequence ID" value="KYD21912.1"/>
    <property type="molecule type" value="Genomic_DNA"/>
</dbReference>
<evidence type="ECO:0000259" key="4">
    <source>
        <dbReference type="Pfam" id="PF22725"/>
    </source>
</evidence>
<name>A0A150MCC2_9BACI</name>
<evidence type="ECO:0000313" key="6">
    <source>
        <dbReference type="Proteomes" id="UP000075683"/>
    </source>
</evidence>
<dbReference type="InterPro" id="IPR000683">
    <property type="entry name" value="Gfo/Idh/MocA-like_OxRdtase_N"/>
</dbReference>